<name>A0AB36EBZ5_AGRTU</name>
<comment type="caution">
    <text evidence="7">The sequence shown here is derived from an EMBL/GenBank/DDBJ whole genome shotgun (WGS) entry which is preliminary data.</text>
</comment>
<dbReference type="PIRSF" id="PIRSF005426">
    <property type="entry name" value="Frp"/>
    <property type="match status" value="1"/>
</dbReference>
<evidence type="ECO:0000256" key="2">
    <source>
        <dbReference type="ARBA" id="ARBA00022630"/>
    </source>
</evidence>
<proteinExistence type="inferred from homology"/>
<accession>A0AB36EBZ5</accession>
<dbReference type="Gene3D" id="3.40.109.10">
    <property type="entry name" value="NADH Oxidase"/>
    <property type="match status" value="1"/>
</dbReference>
<evidence type="ECO:0000256" key="1">
    <source>
        <dbReference type="ARBA" id="ARBA00008366"/>
    </source>
</evidence>
<organism evidence="7 8">
    <name type="scientific">Agrobacterium tumefaciens</name>
    <dbReference type="NCBI Taxonomy" id="358"/>
    <lineage>
        <taxon>Bacteria</taxon>
        <taxon>Pseudomonadati</taxon>
        <taxon>Pseudomonadota</taxon>
        <taxon>Alphaproteobacteria</taxon>
        <taxon>Hyphomicrobiales</taxon>
        <taxon>Rhizobiaceae</taxon>
        <taxon>Rhizobium/Agrobacterium group</taxon>
        <taxon>Agrobacterium</taxon>
        <taxon>Agrobacterium tumefaciens complex</taxon>
    </lineage>
</organism>
<dbReference type="SUPFAM" id="SSF55469">
    <property type="entry name" value="FMN-dependent nitroreductase-like"/>
    <property type="match status" value="1"/>
</dbReference>
<feature type="domain" description="Nitroreductase" evidence="6">
    <location>
        <begin position="26"/>
        <end position="178"/>
    </location>
</feature>
<protein>
    <recommendedName>
        <fullName evidence="6">Nitroreductase domain-containing protein</fullName>
    </recommendedName>
</protein>
<dbReference type="GO" id="GO:0016491">
    <property type="term" value="F:oxidoreductase activity"/>
    <property type="evidence" value="ECO:0007669"/>
    <property type="project" value="UniProtKB-UniRule"/>
</dbReference>
<keyword evidence="4 5" id="KW-0560">Oxidoreductase</keyword>
<comment type="similarity">
    <text evidence="1 5">Belongs to the flavin oxidoreductase frp family.</text>
</comment>
<reference evidence="7 8" key="1">
    <citation type="journal article" date="2016" name="PeerJ">
        <title>Gall-ID: tools for genotyping gall-causing phytopathogenic bacteria.</title>
        <authorList>
            <person name="Davis E.W.II."/>
            <person name="Weisberg A.J."/>
            <person name="Tabima J.F."/>
            <person name="Grunwald N.J."/>
            <person name="Chang J.H."/>
        </authorList>
    </citation>
    <scope>NUCLEOTIDE SEQUENCE [LARGE SCALE GENOMIC DNA]</scope>
    <source>
        <strain evidence="7 8">N2/73</strain>
    </source>
</reference>
<dbReference type="PANTHER" id="PTHR43425">
    <property type="entry name" value="OXYGEN-INSENSITIVE NADPH NITROREDUCTASE"/>
    <property type="match status" value="1"/>
</dbReference>
<dbReference type="PANTHER" id="PTHR43425:SF2">
    <property type="entry name" value="OXYGEN-INSENSITIVE NADPH NITROREDUCTASE"/>
    <property type="match status" value="1"/>
</dbReference>
<evidence type="ECO:0000256" key="4">
    <source>
        <dbReference type="ARBA" id="ARBA00023002"/>
    </source>
</evidence>
<sequence length="264" mass="28880">MVADRYGAGSGLRVAENAVIDHMLMHRSIRQFTPDPVTPDAIETAVAAAQSAATSSHLQSWSVVKITDPEHKREVNKLCGNQGQIESAPLMLVWLADQSRNFAIGEQESVPREGFDYFESTLLGIVDSCIAAQNAALAFEALGYGTCYIGAVRNNAEKLSELLKLPERCVPVTGLVVGRPDPAHDTDIKPRLSQGVVVHDQYYAPNKPSDIGEYNRVMNGFQEKQNLTPIDWSAKVAARLSSKAALHGRDRYFDFLRSVKAGVL</sequence>
<dbReference type="EMBL" id="LXKT01000029">
    <property type="protein sequence ID" value="OCJ32747.1"/>
    <property type="molecule type" value="Genomic_DNA"/>
</dbReference>
<evidence type="ECO:0000313" key="7">
    <source>
        <dbReference type="EMBL" id="OCJ32747.1"/>
    </source>
</evidence>
<keyword evidence="2 5" id="KW-0285">Flavoprotein</keyword>
<dbReference type="AlphaFoldDB" id="A0AB36EBZ5"/>
<dbReference type="InterPro" id="IPR000415">
    <property type="entry name" value="Nitroreductase-like"/>
</dbReference>
<evidence type="ECO:0000313" key="8">
    <source>
        <dbReference type="Proteomes" id="UP000093451"/>
    </source>
</evidence>
<keyword evidence="3 5" id="KW-0288">FMN</keyword>
<evidence type="ECO:0000259" key="6">
    <source>
        <dbReference type="Pfam" id="PF00881"/>
    </source>
</evidence>
<keyword evidence="5" id="KW-0521">NADP</keyword>
<dbReference type="CDD" id="cd02146">
    <property type="entry name" value="NfsA-like"/>
    <property type="match status" value="1"/>
</dbReference>
<dbReference type="InterPro" id="IPR016446">
    <property type="entry name" value="Flavin_OxRdtase_Frp"/>
</dbReference>
<dbReference type="InterPro" id="IPR029479">
    <property type="entry name" value="Nitroreductase"/>
</dbReference>
<evidence type="ECO:0000256" key="3">
    <source>
        <dbReference type="ARBA" id="ARBA00022643"/>
    </source>
</evidence>
<evidence type="ECO:0000256" key="5">
    <source>
        <dbReference type="PIRNR" id="PIRNR005426"/>
    </source>
</evidence>
<dbReference type="Proteomes" id="UP000093451">
    <property type="component" value="Unassembled WGS sequence"/>
</dbReference>
<dbReference type="Pfam" id="PF00881">
    <property type="entry name" value="Nitroreductase"/>
    <property type="match status" value="1"/>
</dbReference>
<gene>
    <name evidence="7" type="ORF">A6U91_21440</name>
</gene>